<comment type="similarity">
    <text evidence="6">Belongs to the FtsA/MreB family.</text>
</comment>
<feature type="compositionally biased region" description="Pro residues" evidence="7">
    <location>
        <begin position="348"/>
        <end position="359"/>
    </location>
</feature>
<sequence length="359" mass="36951">MHLRDFPGRSTAIDLGSATVRVHVAGRGIVAAEPAALARCTETGRVLAIGRAAVDLAERRRGVRLVRPVRGGVPAEPDDTEAILRRLLRHHHRSRYLARPRMAITAPSLLTPLQREAVCEAAFRAGARKLTVVPKPLAAALGAGLPGPGSDTAVVADIGAHVTDVGLITFGGLAGSATAPVGGADLDRAIVSFVRTEHRLHISAAAAERVKTELGALAPRGRRRAQQILVHGRDVRTGLPRAEVLAADDVHAAIAAPVDAIVEAVTSGLASCSPDMAAELVSGGLTLTGGTAALRGLDRRVHEATGLPVRVAADPADAAVKGAAAMLALGGASPDPDVRSGRRGSLLPSPPQPWPVRSL</sequence>
<dbReference type="InterPro" id="IPR004000">
    <property type="entry name" value="Actin"/>
</dbReference>
<dbReference type="PANTHER" id="PTHR42749">
    <property type="entry name" value="CELL SHAPE-DETERMINING PROTEIN MREB"/>
    <property type="match status" value="1"/>
</dbReference>
<dbReference type="PROSITE" id="PS50890">
    <property type="entry name" value="PUA"/>
    <property type="match status" value="1"/>
</dbReference>
<dbReference type="InterPro" id="IPR043129">
    <property type="entry name" value="ATPase_NBD"/>
</dbReference>
<dbReference type="PRINTS" id="PR01652">
    <property type="entry name" value="SHAPEPROTEIN"/>
</dbReference>
<dbReference type="Pfam" id="PF06723">
    <property type="entry name" value="MreB_Mbl"/>
    <property type="match status" value="1"/>
</dbReference>
<dbReference type="Gene3D" id="3.30.420.40">
    <property type="match status" value="2"/>
</dbReference>
<evidence type="ECO:0000256" key="2">
    <source>
        <dbReference type="ARBA" id="ARBA00022490"/>
    </source>
</evidence>
<dbReference type="PANTHER" id="PTHR42749:SF1">
    <property type="entry name" value="CELL SHAPE-DETERMINING PROTEIN MREB"/>
    <property type="match status" value="1"/>
</dbReference>
<dbReference type="RefSeq" id="WP_220170111.1">
    <property type="nucleotide sequence ID" value="NZ_JAIBOA010000027.1"/>
</dbReference>
<keyword evidence="2" id="KW-0963">Cytoplasm</keyword>
<feature type="region of interest" description="Disordered" evidence="7">
    <location>
        <begin position="331"/>
        <end position="359"/>
    </location>
</feature>
<keyword evidence="4" id="KW-0067">ATP-binding</keyword>
<comment type="subcellular location">
    <subcellularLocation>
        <location evidence="1">Cytoplasm</location>
    </subcellularLocation>
</comment>
<dbReference type="EMBL" id="JAIBOA010000027">
    <property type="protein sequence ID" value="MBW8486873.1"/>
    <property type="molecule type" value="Genomic_DNA"/>
</dbReference>
<dbReference type="InterPro" id="IPR056546">
    <property type="entry name" value="MreB_MamK-like"/>
</dbReference>
<gene>
    <name evidence="8" type="ORF">K1Y72_31200</name>
</gene>
<evidence type="ECO:0000313" key="9">
    <source>
        <dbReference type="Proteomes" id="UP000774570"/>
    </source>
</evidence>
<dbReference type="SMART" id="SM00268">
    <property type="entry name" value="ACTIN"/>
    <property type="match status" value="1"/>
</dbReference>
<dbReference type="InterPro" id="IPR004753">
    <property type="entry name" value="MreB"/>
</dbReference>
<evidence type="ECO:0000256" key="1">
    <source>
        <dbReference type="ARBA" id="ARBA00004496"/>
    </source>
</evidence>
<comment type="caution">
    <text evidence="8">The sequence shown here is derived from an EMBL/GenBank/DDBJ whole genome shotgun (WGS) entry which is preliminary data.</text>
</comment>
<evidence type="ECO:0000256" key="6">
    <source>
        <dbReference type="ARBA" id="ARBA00023458"/>
    </source>
</evidence>
<name>A0ABS7G2D6_9ACTN</name>
<evidence type="ECO:0000313" key="8">
    <source>
        <dbReference type="EMBL" id="MBW8486873.1"/>
    </source>
</evidence>
<evidence type="ECO:0000256" key="3">
    <source>
        <dbReference type="ARBA" id="ARBA00022741"/>
    </source>
</evidence>
<keyword evidence="9" id="KW-1185">Reference proteome</keyword>
<dbReference type="SUPFAM" id="SSF53067">
    <property type="entry name" value="Actin-like ATPase domain"/>
    <property type="match status" value="2"/>
</dbReference>
<keyword evidence="5" id="KW-0133">Cell shape</keyword>
<proteinExistence type="inferred from homology"/>
<evidence type="ECO:0000256" key="7">
    <source>
        <dbReference type="SAM" id="MobiDB-lite"/>
    </source>
</evidence>
<dbReference type="Proteomes" id="UP000774570">
    <property type="component" value="Unassembled WGS sequence"/>
</dbReference>
<evidence type="ECO:0000256" key="4">
    <source>
        <dbReference type="ARBA" id="ARBA00022840"/>
    </source>
</evidence>
<keyword evidence="3" id="KW-0547">Nucleotide-binding</keyword>
<reference evidence="8 9" key="1">
    <citation type="submission" date="2021-07" db="EMBL/GenBank/DDBJ databases">
        <title>Actinomadura sp. PM05-2 isolated from lichen.</title>
        <authorList>
            <person name="Somphong A."/>
            <person name="Phongsopitanun W."/>
            <person name="Tanasupawat S."/>
            <person name="Peongsungnone V."/>
        </authorList>
    </citation>
    <scope>NUCLEOTIDE SEQUENCE [LARGE SCALE GENOMIC DNA]</scope>
    <source>
        <strain evidence="8 9">PM05-2</strain>
    </source>
</reference>
<accession>A0ABS7G2D6</accession>
<evidence type="ECO:0000256" key="5">
    <source>
        <dbReference type="ARBA" id="ARBA00022960"/>
    </source>
</evidence>
<organism evidence="8 9">
    <name type="scientific">Actinomadura parmotrematis</name>
    <dbReference type="NCBI Taxonomy" id="2864039"/>
    <lineage>
        <taxon>Bacteria</taxon>
        <taxon>Bacillati</taxon>
        <taxon>Actinomycetota</taxon>
        <taxon>Actinomycetes</taxon>
        <taxon>Streptosporangiales</taxon>
        <taxon>Thermomonosporaceae</taxon>
        <taxon>Actinomadura</taxon>
    </lineage>
</organism>
<protein>
    <submittedName>
        <fullName evidence="8">Rod shape-determining protein</fullName>
    </submittedName>
</protein>